<feature type="compositionally biased region" description="Basic and acidic residues" evidence="2">
    <location>
        <begin position="333"/>
        <end position="343"/>
    </location>
</feature>
<protein>
    <submittedName>
        <fullName evidence="3">Uncharacterized protein</fullName>
    </submittedName>
</protein>
<feature type="region of interest" description="Disordered" evidence="2">
    <location>
        <begin position="333"/>
        <end position="355"/>
    </location>
</feature>
<organism evidence="3 4">
    <name type="scientific">Dichotomopilus funicola</name>
    <dbReference type="NCBI Taxonomy" id="1934379"/>
    <lineage>
        <taxon>Eukaryota</taxon>
        <taxon>Fungi</taxon>
        <taxon>Dikarya</taxon>
        <taxon>Ascomycota</taxon>
        <taxon>Pezizomycotina</taxon>
        <taxon>Sordariomycetes</taxon>
        <taxon>Sordariomycetidae</taxon>
        <taxon>Sordariales</taxon>
        <taxon>Chaetomiaceae</taxon>
        <taxon>Dichotomopilus</taxon>
    </lineage>
</organism>
<keyword evidence="4" id="KW-1185">Reference proteome</keyword>
<dbReference type="RefSeq" id="XP_062632843.1">
    <property type="nucleotide sequence ID" value="XM_062785031.1"/>
</dbReference>
<name>A0AAN6UUI0_9PEZI</name>
<dbReference type="EMBL" id="MU853661">
    <property type="protein sequence ID" value="KAK4139472.1"/>
    <property type="molecule type" value="Genomic_DNA"/>
</dbReference>
<accession>A0AAN6UUI0</accession>
<dbReference type="AlphaFoldDB" id="A0AAN6UUI0"/>
<evidence type="ECO:0000256" key="2">
    <source>
        <dbReference type="SAM" id="MobiDB-lite"/>
    </source>
</evidence>
<comment type="caution">
    <text evidence="3">The sequence shown here is derived from an EMBL/GenBank/DDBJ whole genome shotgun (WGS) entry which is preliminary data.</text>
</comment>
<sequence>MTARISTPGPQNAEKSHRDEADYALVVQRKARGVAEAIRATSMVKNESWASPLAAAPSAVSTMAILLKTSSSKRAAGIKVTSRDIKDSMGNVIGELSFEPLQSNLEYCSSLGHHAFRKARSTMEYINLIANKMIKDGGSIEKILRAINEVEDEDDEDEDDYDLSEGIKDIQNETAQCLAKITALTGDFEFWYRVIETLKANVIACDRQTQNEANINEESLQKTEFAKEKLETNGKTTSEVIEQLEAQLQLAKENVSKAQTRVTELENIVPAPEPSAEDEQILADTLIPLEKRKKTMFGRLIQKVAGESVEEYKIRVEHQRDVEQRRANFLKESKEKREAEKKAAQKALTDAQARESSLNKQWSKLIADVSKNKEKLASAKHNLDNTEARFKRLSDEKIELAEILEILEESRRELGTLKGQVEELVTFFHSILNEVEVAVTMEVQKEIVRPITNKLMYNAQGVYQGVRLGKKTKQNIHNSAIGIQGNFCAIKDITGVYVVASDRYIMPAIKKMTSLADAKPEDWPEQRDAFTSWCRKSTAEIEALTTTTDEEIVEHMTERVRHLELAVRPVPLIAGAAR</sequence>
<dbReference type="GeneID" id="87821644"/>
<feature type="region of interest" description="Disordered" evidence="2">
    <location>
        <begin position="1"/>
        <end position="20"/>
    </location>
</feature>
<evidence type="ECO:0000313" key="4">
    <source>
        <dbReference type="Proteomes" id="UP001302676"/>
    </source>
</evidence>
<gene>
    <name evidence="3" type="ORF">C8A04DRAFT_40686</name>
</gene>
<reference evidence="3" key="2">
    <citation type="submission" date="2023-05" db="EMBL/GenBank/DDBJ databases">
        <authorList>
            <consortium name="Lawrence Berkeley National Laboratory"/>
            <person name="Steindorff A."/>
            <person name="Hensen N."/>
            <person name="Bonometti L."/>
            <person name="Westerberg I."/>
            <person name="Brannstrom I.O."/>
            <person name="Guillou S."/>
            <person name="Cros-Aarteil S."/>
            <person name="Calhoun S."/>
            <person name="Haridas S."/>
            <person name="Kuo A."/>
            <person name="Mondo S."/>
            <person name="Pangilinan J."/>
            <person name="Riley R."/>
            <person name="Labutti K."/>
            <person name="Andreopoulos B."/>
            <person name="Lipzen A."/>
            <person name="Chen C."/>
            <person name="Yanf M."/>
            <person name="Daum C."/>
            <person name="Ng V."/>
            <person name="Clum A."/>
            <person name="Ohm R."/>
            <person name="Martin F."/>
            <person name="Silar P."/>
            <person name="Natvig D."/>
            <person name="Lalanne C."/>
            <person name="Gautier V."/>
            <person name="Ament-Velasquez S.L."/>
            <person name="Kruys A."/>
            <person name="Hutchinson M.I."/>
            <person name="Powell A.J."/>
            <person name="Barry K."/>
            <person name="Miller A.N."/>
            <person name="Grigoriev I.V."/>
            <person name="Debuchy R."/>
            <person name="Gladieux P."/>
            <person name="Thoren M.H."/>
            <person name="Johannesson H."/>
        </authorList>
    </citation>
    <scope>NUCLEOTIDE SEQUENCE</scope>
    <source>
        <strain evidence="3">CBS 141.50</strain>
    </source>
</reference>
<dbReference type="PANTHER" id="PTHR33488">
    <property type="entry name" value="ZGC:162509"/>
    <property type="match status" value="1"/>
</dbReference>
<dbReference type="PANTHER" id="PTHR33488:SF2">
    <property type="entry name" value="EARLY ENDOSOME ANTIGEN 1-LIKE"/>
    <property type="match status" value="1"/>
</dbReference>
<evidence type="ECO:0000256" key="1">
    <source>
        <dbReference type="SAM" id="Coils"/>
    </source>
</evidence>
<dbReference type="Proteomes" id="UP001302676">
    <property type="component" value="Unassembled WGS sequence"/>
</dbReference>
<reference evidence="3" key="1">
    <citation type="journal article" date="2023" name="Mol. Phylogenet. Evol.">
        <title>Genome-scale phylogeny and comparative genomics of the fungal order Sordariales.</title>
        <authorList>
            <person name="Hensen N."/>
            <person name="Bonometti L."/>
            <person name="Westerberg I."/>
            <person name="Brannstrom I.O."/>
            <person name="Guillou S."/>
            <person name="Cros-Aarteil S."/>
            <person name="Calhoun S."/>
            <person name="Haridas S."/>
            <person name="Kuo A."/>
            <person name="Mondo S."/>
            <person name="Pangilinan J."/>
            <person name="Riley R."/>
            <person name="LaButti K."/>
            <person name="Andreopoulos B."/>
            <person name="Lipzen A."/>
            <person name="Chen C."/>
            <person name="Yan M."/>
            <person name="Daum C."/>
            <person name="Ng V."/>
            <person name="Clum A."/>
            <person name="Steindorff A."/>
            <person name="Ohm R.A."/>
            <person name="Martin F."/>
            <person name="Silar P."/>
            <person name="Natvig D.O."/>
            <person name="Lalanne C."/>
            <person name="Gautier V."/>
            <person name="Ament-Velasquez S.L."/>
            <person name="Kruys A."/>
            <person name="Hutchinson M.I."/>
            <person name="Powell A.J."/>
            <person name="Barry K."/>
            <person name="Miller A.N."/>
            <person name="Grigoriev I.V."/>
            <person name="Debuchy R."/>
            <person name="Gladieux P."/>
            <person name="Hiltunen Thoren M."/>
            <person name="Johannesson H."/>
        </authorList>
    </citation>
    <scope>NUCLEOTIDE SEQUENCE</scope>
    <source>
        <strain evidence="3">CBS 141.50</strain>
    </source>
</reference>
<keyword evidence="1" id="KW-0175">Coiled coil</keyword>
<proteinExistence type="predicted"/>
<feature type="coiled-coil region" evidence="1">
    <location>
        <begin position="227"/>
        <end position="268"/>
    </location>
</feature>
<evidence type="ECO:0000313" key="3">
    <source>
        <dbReference type="EMBL" id="KAK4139472.1"/>
    </source>
</evidence>
<feature type="compositionally biased region" description="Polar residues" evidence="2">
    <location>
        <begin position="1"/>
        <end position="10"/>
    </location>
</feature>